<dbReference type="EMBL" id="JAMZOO010000004">
    <property type="protein sequence ID" value="MEB6857942.1"/>
    <property type="molecule type" value="Genomic_DNA"/>
</dbReference>
<evidence type="ECO:0000313" key="2">
    <source>
        <dbReference type="Proteomes" id="UP001332939"/>
    </source>
</evidence>
<dbReference type="Proteomes" id="UP001332939">
    <property type="component" value="Unassembled WGS sequence"/>
</dbReference>
<organism evidence="1 2">
    <name type="scientific">Proteus cibi</name>
    <dbReference type="NCBI Taxonomy" id="2050966"/>
    <lineage>
        <taxon>Bacteria</taxon>
        <taxon>Pseudomonadati</taxon>
        <taxon>Pseudomonadota</taxon>
        <taxon>Gammaproteobacteria</taxon>
        <taxon>Enterobacterales</taxon>
        <taxon>Morganellaceae</taxon>
        <taxon>Proteus</taxon>
    </lineage>
</organism>
<proteinExistence type="predicted"/>
<evidence type="ECO:0000313" key="1">
    <source>
        <dbReference type="EMBL" id="MEB6857942.1"/>
    </source>
</evidence>
<sequence>MLNCKLLDFRKRSFYIDNLLISDNLVIFFQLFDLRWFSLSIGEGVFCIQEETQIPEYLSLDNIEDSFAYPIEDLPELDKFKQSILSEVYEYRLKDNLDFCIGVFLKLDKGNFSVIDNNGSLSIIAGIDDELLAQCELIPNASWT</sequence>
<protein>
    <submittedName>
        <fullName evidence="1">Uncharacterized protein</fullName>
    </submittedName>
</protein>
<dbReference type="RefSeq" id="WP_109406718.1">
    <property type="nucleotide sequence ID" value="NZ_JAMZOO010000004.1"/>
</dbReference>
<reference evidence="1 2" key="1">
    <citation type="submission" date="2022-05" db="EMBL/GenBank/DDBJ databases">
        <title>Whole genome sequences of Escherichia coli of fish isolates collected from Assam, India.</title>
        <authorList>
            <person name="Sudha S."/>
            <person name="Muneeb K.H."/>
            <person name="Rakshit O."/>
            <person name="Mendem S.K."/>
            <person name="Raisen C."/>
            <person name="Holmes M.A."/>
            <person name="Shome B.R."/>
            <person name="Sivaraman G.K."/>
        </authorList>
    </citation>
    <scope>NUCLEOTIDE SEQUENCE [LARGE SCALE GENOMIC DNA]</scope>
    <source>
        <strain evidence="1 2">278</strain>
    </source>
</reference>
<name>A0ABU6EG98_9GAMM</name>
<gene>
    <name evidence="1" type="ORF">NA736_12980</name>
</gene>
<keyword evidence="2" id="KW-1185">Reference proteome</keyword>
<accession>A0ABU6EG98</accession>
<comment type="caution">
    <text evidence="1">The sequence shown here is derived from an EMBL/GenBank/DDBJ whole genome shotgun (WGS) entry which is preliminary data.</text>
</comment>